<feature type="transmembrane region" description="Helical" evidence="1">
    <location>
        <begin position="113"/>
        <end position="135"/>
    </location>
</feature>
<keyword evidence="1" id="KW-0812">Transmembrane</keyword>
<feature type="transmembrane region" description="Helical" evidence="1">
    <location>
        <begin position="56"/>
        <end position="78"/>
    </location>
</feature>
<proteinExistence type="predicted"/>
<comment type="caution">
    <text evidence="2">The sequence shown here is derived from an EMBL/GenBank/DDBJ whole genome shotgun (WGS) entry which is preliminary data.</text>
</comment>
<gene>
    <name evidence="2" type="ORF">C4E15_22655</name>
</gene>
<feature type="transmembrane region" description="Helical" evidence="1">
    <location>
        <begin position="29"/>
        <end position="50"/>
    </location>
</feature>
<sequence length="198" mass="21834">MFYQLLRPFSYLTINHPAKKVVDWRVPGLLTLVAMCVLVIGRGAINVWGADGLVSILQGLVQGLPGFYIAALAAVATFGRQTTLDSLIPEPTPTIETWYGEGKIEIGLTRRRFLCLLFAHLTAVSVCISVFASFGRAVAGPVQRHLGSYALDIGFYVGSTVYVFFVFQMIVVTLWGLYYLSDKMHQPDADPLEVVDDE</sequence>
<name>A0A2S5GLQ3_9BURK</name>
<keyword evidence="1" id="KW-1133">Transmembrane helix</keyword>
<accession>A0A2S5GLQ3</accession>
<reference evidence="2 3" key="1">
    <citation type="submission" date="2018-02" db="EMBL/GenBank/DDBJ databases">
        <title>Draft Genome of Achromobacter spanius stain 6.</title>
        <authorList>
            <person name="Gunasekera T.S."/>
            <person name="Radwan O."/>
            <person name="Ruiz O.N."/>
        </authorList>
    </citation>
    <scope>NUCLEOTIDE SEQUENCE [LARGE SCALE GENOMIC DNA]</scope>
    <source>
        <strain evidence="2 3">6</strain>
    </source>
</reference>
<evidence type="ECO:0000313" key="2">
    <source>
        <dbReference type="EMBL" id="PPA73825.1"/>
    </source>
</evidence>
<organism evidence="2 3">
    <name type="scientific">Achromobacter spanius</name>
    <dbReference type="NCBI Taxonomy" id="217203"/>
    <lineage>
        <taxon>Bacteria</taxon>
        <taxon>Pseudomonadati</taxon>
        <taxon>Pseudomonadota</taxon>
        <taxon>Betaproteobacteria</taxon>
        <taxon>Burkholderiales</taxon>
        <taxon>Alcaligenaceae</taxon>
        <taxon>Achromobacter</taxon>
    </lineage>
</organism>
<dbReference type="OrthoDB" id="8457152at2"/>
<keyword evidence="1" id="KW-0472">Membrane</keyword>
<evidence type="ECO:0000256" key="1">
    <source>
        <dbReference type="SAM" id="Phobius"/>
    </source>
</evidence>
<dbReference type="Proteomes" id="UP000239990">
    <property type="component" value="Unassembled WGS sequence"/>
</dbReference>
<dbReference type="EMBL" id="PREU01000012">
    <property type="protein sequence ID" value="PPA73825.1"/>
    <property type="molecule type" value="Genomic_DNA"/>
</dbReference>
<dbReference type="AlphaFoldDB" id="A0A2S5GLQ3"/>
<feature type="transmembrane region" description="Helical" evidence="1">
    <location>
        <begin position="155"/>
        <end position="180"/>
    </location>
</feature>
<evidence type="ECO:0000313" key="3">
    <source>
        <dbReference type="Proteomes" id="UP000239990"/>
    </source>
</evidence>
<protein>
    <submittedName>
        <fullName evidence="2">Uncharacterized protein</fullName>
    </submittedName>
</protein>
<dbReference type="RefSeq" id="WP_104144999.1">
    <property type="nucleotide sequence ID" value="NZ_PREU01000012.1"/>
</dbReference>